<gene>
    <name evidence="2" type="ORF">A6E15_09900</name>
</gene>
<dbReference type="Proteomes" id="UP000189370">
    <property type="component" value="Unassembled WGS sequence"/>
</dbReference>
<evidence type="ECO:0000313" key="2">
    <source>
        <dbReference type="EMBL" id="OLZ41281.1"/>
    </source>
</evidence>
<proteinExistence type="predicted"/>
<name>A0A1S8AXL8_9EURY</name>
<accession>A0A1S8AXL8</accession>
<reference evidence="3" key="1">
    <citation type="submission" date="2016-04" db="EMBL/GenBank/DDBJ databases">
        <authorList>
            <person name="Chen S.-C."/>
            <person name="Lai M.-C."/>
        </authorList>
    </citation>
    <scope>NUCLEOTIDE SEQUENCE [LARGE SCALE GENOMIC DNA]</scope>
    <source>
        <strain evidence="3">AB14</strain>
    </source>
</reference>
<evidence type="ECO:0000256" key="1">
    <source>
        <dbReference type="SAM" id="Phobius"/>
    </source>
</evidence>
<dbReference type="Pfam" id="PF26047">
    <property type="entry name" value="DUF8015"/>
    <property type="match status" value="1"/>
</dbReference>
<sequence length="80" mass="8561">MDHYDRLLVGMLASLLLGAVLGLYLSIDVRYGLLAGALLSTGFLWDAIVRRPPVPTAEPRYTAAIVLWHGAVLASLVASV</sequence>
<evidence type="ECO:0008006" key="4">
    <source>
        <dbReference type="Google" id="ProtNLM"/>
    </source>
</evidence>
<dbReference type="STRING" id="301967.A6E15_09900"/>
<dbReference type="EMBL" id="LWLN01000001">
    <property type="protein sequence ID" value="OLZ41281.1"/>
    <property type="molecule type" value="Genomic_DNA"/>
</dbReference>
<keyword evidence="1" id="KW-0472">Membrane</keyword>
<comment type="caution">
    <text evidence="2">The sequence shown here is derived from an EMBL/GenBank/DDBJ whole genome shotgun (WGS) entry which is preliminary data.</text>
</comment>
<keyword evidence="1" id="KW-1133">Transmembrane helix</keyword>
<dbReference type="AlphaFoldDB" id="A0A1S8AXL8"/>
<keyword evidence="1" id="KW-0812">Transmembrane</keyword>
<dbReference type="InterPro" id="IPR058328">
    <property type="entry name" value="DUF8015"/>
</dbReference>
<feature type="transmembrane region" description="Helical" evidence="1">
    <location>
        <begin position="7"/>
        <end position="25"/>
    </location>
</feature>
<protein>
    <recommendedName>
        <fullName evidence="4">Phosphatidate cytidylyltransferase</fullName>
    </recommendedName>
</protein>
<organism evidence="2 3">
    <name type="scientific">Natrinema saccharevitans</name>
    <dbReference type="NCBI Taxonomy" id="301967"/>
    <lineage>
        <taxon>Archaea</taxon>
        <taxon>Methanobacteriati</taxon>
        <taxon>Methanobacteriota</taxon>
        <taxon>Stenosarchaea group</taxon>
        <taxon>Halobacteria</taxon>
        <taxon>Halobacteriales</taxon>
        <taxon>Natrialbaceae</taxon>
        <taxon>Natrinema</taxon>
    </lineage>
</organism>
<evidence type="ECO:0000313" key="3">
    <source>
        <dbReference type="Proteomes" id="UP000189370"/>
    </source>
</evidence>
<keyword evidence="3" id="KW-1185">Reference proteome</keyword>
<dbReference type="RefSeq" id="WP_076145946.1">
    <property type="nucleotide sequence ID" value="NZ_LWLN01000001.1"/>
</dbReference>
<dbReference type="OrthoDB" id="205887at2157"/>